<accession>A0A9Q1ECJ6</accession>
<feature type="transmembrane region" description="Helical" evidence="2">
    <location>
        <begin position="76"/>
        <end position="93"/>
    </location>
</feature>
<evidence type="ECO:0000313" key="3">
    <source>
        <dbReference type="EMBL" id="KAJ8336296.1"/>
    </source>
</evidence>
<sequence>MNYHRQWSVGTQRHKDSSQSPMLVVGRGEKPLLCRYGRTLMSDECCGEFVCDGMKSCVLRGRQDSSHPSCFFTEEGLLMLVFNPFFTGMNFFLKRKKKDMQVIMKKTETWTIANRTDREQSIGRQRRKDFLHK</sequence>
<evidence type="ECO:0000256" key="2">
    <source>
        <dbReference type="SAM" id="Phobius"/>
    </source>
</evidence>
<dbReference type="Proteomes" id="UP001152622">
    <property type="component" value="Chromosome 20"/>
</dbReference>
<reference evidence="3" key="1">
    <citation type="journal article" date="2023" name="Science">
        <title>Genome structures resolve the early diversification of teleost fishes.</title>
        <authorList>
            <person name="Parey E."/>
            <person name="Louis A."/>
            <person name="Montfort J."/>
            <person name="Bouchez O."/>
            <person name="Roques C."/>
            <person name="Iampietro C."/>
            <person name="Lluch J."/>
            <person name="Castinel A."/>
            <person name="Donnadieu C."/>
            <person name="Desvignes T."/>
            <person name="Floi Bucao C."/>
            <person name="Jouanno E."/>
            <person name="Wen M."/>
            <person name="Mejri S."/>
            <person name="Dirks R."/>
            <person name="Jansen H."/>
            <person name="Henkel C."/>
            <person name="Chen W.J."/>
            <person name="Zahm M."/>
            <person name="Cabau C."/>
            <person name="Klopp C."/>
            <person name="Thompson A.W."/>
            <person name="Robinson-Rechavi M."/>
            <person name="Braasch I."/>
            <person name="Lecointre G."/>
            <person name="Bobe J."/>
            <person name="Postlethwait J.H."/>
            <person name="Berthelot C."/>
            <person name="Roest Crollius H."/>
            <person name="Guiguen Y."/>
        </authorList>
    </citation>
    <scope>NUCLEOTIDE SEQUENCE</scope>
    <source>
        <strain evidence="3">WJC10195</strain>
    </source>
</reference>
<dbReference type="AlphaFoldDB" id="A0A9Q1ECJ6"/>
<name>A0A9Q1ECJ6_SYNKA</name>
<keyword evidence="2" id="KW-1133">Transmembrane helix</keyword>
<gene>
    <name evidence="3" type="ORF">SKAU_G00396390</name>
</gene>
<comment type="caution">
    <text evidence="3">The sequence shown here is derived from an EMBL/GenBank/DDBJ whole genome shotgun (WGS) entry which is preliminary data.</text>
</comment>
<keyword evidence="2" id="KW-0812">Transmembrane</keyword>
<proteinExistence type="predicted"/>
<protein>
    <submittedName>
        <fullName evidence="3">Uncharacterized protein</fullName>
    </submittedName>
</protein>
<dbReference type="EMBL" id="JAINUF010000020">
    <property type="protein sequence ID" value="KAJ8336296.1"/>
    <property type="molecule type" value="Genomic_DNA"/>
</dbReference>
<keyword evidence="2" id="KW-0472">Membrane</keyword>
<evidence type="ECO:0000313" key="4">
    <source>
        <dbReference type="Proteomes" id="UP001152622"/>
    </source>
</evidence>
<evidence type="ECO:0000256" key="1">
    <source>
        <dbReference type="SAM" id="MobiDB-lite"/>
    </source>
</evidence>
<feature type="region of interest" description="Disordered" evidence="1">
    <location>
        <begin position="1"/>
        <end position="20"/>
    </location>
</feature>
<organism evidence="3 4">
    <name type="scientific">Synaphobranchus kaupii</name>
    <name type="common">Kaup's arrowtooth eel</name>
    <dbReference type="NCBI Taxonomy" id="118154"/>
    <lineage>
        <taxon>Eukaryota</taxon>
        <taxon>Metazoa</taxon>
        <taxon>Chordata</taxon>
        <taxon>Craniata</taxon>
        <taxon>Vertebrata</taxon>
        <taxon>Euteleostomi</taxon>
        <taxon>Actinopterygii</taxon>
        <taxon>Neopterygii</taxon>
        <taxon>Teleostei</taxon>
        <taxon>Anguilliformes</taxon>
        <taxon>Synaphobranchidae</taxon>
        <taxon>Synaphobranchus</taxon>
    </lineage>
</organism>
<keyword evidence="4" id="KW-1185">Reference proteome</keyword>